<dbReference type="EMBL" id="JXYA01000018">
    <property type="protein sequence ID" value="KJZ09616.1"/>
    <property type="molecule type" value="Genomic_DNA"/>
</dbReference>
<dbReference type="Proteomes" id="UP000033452">
    <property type="component" value="Unassembled WGS sequence"/>
</dbReference>
<evidence type="ECO:0000256" key="1">
    <source>
        <dbReference type="SAM" id="SignalP"/>
    </source>
</evidence>
<keyword evidence="3" id="KW-1185">Reference proteome</keyword>
<feature type="chain" id="PRO_5002475797" description="DUF4920 domain-containing protein" evidence="1">
    <location>
        <begin position="21"/>
        <end position="152"/>
    </location>
</feature>
<organism evidence="2 3">
    <name type="scientific">Pseudoalteromonas rubra</name>
    <dbReference type="NCBI Taxonomy" id="43658"/>
    <lineage>
        <taxon>Bacteria</taxon>
        <taxon>Pseudomonadati</taxon>
        <taxon>Pseudomonadota</taxon>
        <taxon>Gammaproteobacteria</taxon>
        <taxon>Alteromonadales</taxon>
        <taxon>Pseudoalteromonadaceae</taxon>
        <taxon>Pseudoalteromonas</taxon>
    </lineage>
</organism>
<dbReference type="AlphaFoldDB" id="A0A0F4QPM7"/>
<protein>
    <recommendedName>
        <fullName evidence="4">DUF4920 domain-containing protein</fullName>
    </recommendedName>
</protein>
<dbReference type="Pfam" id="PF16267">
    <property type="entry name" value="DUF4920"/>
    <property type="match status" value="1"/>
</dbReference>
<feature type="signal peptide" evidence="1">
    <location>
        <begin position="1"/>
        <end position="20"/>
    </location>
</feature>
<evidence type="ECO:0008006" key="4">
    <source>
        <dbReference type="Google" id="ProtNLM"/>
    </source>
</evidence>
<dbReference type="RefSeq" id="WP_046004639.1">
    <property type="nucleotide sequence ID" value="NZ_JXYA01000018.1"/>
</dbReference>
<sequence length="152" mass="16639">MLIRTMLGLLAIVCTASAFAQPMEFAGGADKTNVIDASTLLAKASQYHQTQVTVKGVVTKVCKKRGCWMTLEVEKGEQITVKVRDGDMVFPMSAIGKTALATGKFEVFQLSLEKSRRYLAHKAEENGEAFDPQTLKNPITVYRLKPSAVTIL</sequence>
<evidence type="ECO:0000313" key="3">
    <source>
        <dbReference type="Proteomes" id="UP000033452"/>
    </source>
</evidence>
<proteinExistence type="predicted"/>
<keyword evidence="1" id="KW-0732">Signal</keyword>
<accession>A0A0F4QPM7</accession>
<gene>
    <name evidence="2" type="ORF">TW77_08950</name>
</gene>
<evidence type="ECO:0000313" key="2">
    <source>
        <dbReference type="EMBL" id="KJZ09616.1"/>
    </source>
</evidence>
<dbReference type="OrthoDB" id="129527at2"/>
<comment type="caution">
    <text evidence="2">The sequence shown here is derived from an EMBL/GenBank/DDBJ whole genome shotgun (WGS) entry which is preliminary data.</text>
</comment>
<reference evidence="2 3" key="1">
    <citation type="journal article" date="2015" name="BMC Genomics">
        <title>Genome mining reveals unlocked bioactive potential of marine Gram-negative bacteria.</title>
        <authorList>
            <person name="Machado H."/>
            <person name="Sonnenschein E.C."/>
            <person name="Melchiorsen J."/>
            <person name="Gram L."/>
        </authorList>
    </citation>
    <scope>NUCLEOTIDE SEQUENCE [LARGE SCALE GENOMIC DNA]</scope>
    <source>
        <strain evidence="2 3">S2471</strain>
    </source>
</reference>
<name>A0A0F4QPM7_9GAMM</name>
<dbReference type="PATRIC" id="fig|43658.5.peg.1892"/>
<dbReference type="InterPro" id="IPR032577">
    <property type="entry name" value="DUF4920"/>
</dbReference>